<evidence type="ECO:0000256" key="4">
    <source>
        <dbReference type="ARBA" id="ARBA00022692"/>
    </source>
</evidence>
<evidence type="ECO:0000256" key="11">
    <source>
        <dbReference type="HAMAP-Rule" id="MF_00276"/>
    </source>
</evidence>
<keyword evidence="10 11" id="KW-0472">Membrane</keyword>
<evidence type="ECO:0000256" key="5">
    <source>
        <dbReference type="ARBA" id="ARBA00022741"/>
    </source>
</evidence>
<dbReference type="KEGG" id="mhos:CXR34_16615"/>
<dbReference type="GO" id="GO:0008556">
    <property type="term" value="F:P-type potassium transmembrane transporter activity"/>
    <property type="evidence" value="ECO:0007669"/>
    <property type="project" value="InterPro"/>
</dbReference>
<keyword evidence="6 11" id="KW-0067">ATP-binding</keyword>
<dbReference type="GO" id="GO:0005886">
    <property type="term" value="C:plasma membrane"/>
    <property type="evidence" value="ECO:0007669"/>
    <property type="project" value="UniProtKB-SubCell"/>
</dbReference>
<keyword evidence="9 11" id="KW-0406">Ion transport</keyword>
<evidence type="ECO:0000256" key="12">
    <source>
        <dbReference type="SAM" id="MobiDB-lite"/>
    </source>
</evidence>
<dbReference type="PANTHER" id="PTHR30042:SF2">
    <property type="entry name" value="POTASSIUM-TRANSPORTING ATPASE KDPC SUBUNIT"/>
    <property type="match status" value="1"/>
</dbReference>
<evidence type="ECO:0000256" key="10">
    <source>
        <dbReference type="ARBA" id="ARBA00023136"/>
    </source>
</evidence>
<keyword evidence="2 11" id="KW-1003">Cell membrane</keyword>
<reference evidence="13 14" key="1">
    <citation type="submission" date="2017-12" db="EMBL/GenBank/DDBJ databases">
        <title>Isolation and characterization of estrogens degradatiion strain Microbacterium hominis SJTG1.</title>
        <authorList>
            <person name="Xiong W."/>
            <person name="Yin C."/>
            <person name="Zheng D."/>
            <person name="Liang R."/>
        </authorList>
    </citation>
    <scope>NUCLEOTIDE SEQUENCE [LARGE SCALE GENOMIC DNA]</scope>
    <source>
        <strain evidence="13 14">SJTG1</strain>
    </source>
</reference>
<dbReference type="Proteomes" id="UP000233276">
    <property type="component" value="Chromosome"/>
</dbReference>
<feature type="region of interest" description="Disordered" evidence="12">
    <location>
        <begin position="89"/>
        <end position="109"/>
    </location>
</feature>
<gene>
    <name evidence="11" type="primary">kdpC</name>
    <name evidence="13" type="ORF">CXR34_16615</name>
</gene>
<keyword evidence="5 11" id="KW-0547">Nucleotide-binding</keyword>
<dbReference type="RefSeq" id="WP_101307047.1">
    <property type="nucleotide sequence ID" value="NZ_CP025299.1"/>
</dbReference>
<accession>A0A2K9DYI0</accession>
<keyword evidence="1 11" id="KW-0813">Transport</keyword>
<keyword evidence="3 11" id="KW-0633">Potassium transport</keyword>
<comment type="subunit">
    <text evidence="11">The system is composed of three essential subunits: KdpA, KdpB and KdpC.</text>
</comment>
<keyword evidence="7 11" id="KW-0630">Potassium</keyword>
<comment type="similarity">
    <text evidence="11">Belongs to the KdpC family.</text>
</comment>
<dbReference type="AlphaFoldDB" id="A0A2K9DYI0"/>
<evidence type="ECO:0000313" key="14">
    <source>
        <dbReference type="Proteomes" id="UP000233276"/>
    </source>
</evidence>
<dbReference type="Pfam" id="PF02669">
    <property type="entry name" value="KdpC"/>
    <property type="match status" value="1"/>
</dbReference>
<sequence length="206" mass="20594">MSTRTSTRTYARHLGVAARAMLVATAVLGLAYTALITGIGQLALPAQANGSLVRGTDGQVVGSALIGQSFTDADGAALPQYFQSRPSAAGDGYDGTASSGSNLGPENADLGAAIGERQAAIASSDGVALGDIPADAVTASGSGLDPHISPAYAQLQVARVAEARGLDPAAVSALVDQHTTGRDLGFLGEPRVNVLELNLALDALGR</sequence>
<organism evidence="13 14">
    <name type="scientific">Microbacterium hominis</name>
    <dbReference type="NCBI Taxonomy" id="162426"/>
    <lineage>
        <taxon>Bacteria</taxon>
        <taxon>Bacillati</taxon>
        <taxon>Actinomycetota</taxon>
        <taxon>Actinomycetes</taxon>
        <taxon>Micrococcales</taxon>
        <taxon>Microbacteriaceae</taxon>
        <taxon>Microbacterium</taxon>
    </lineage>
</organism>
<keyword evidence="4 11" id="KW-0812">Transmembrane</keyword>
<dbReference type="NCBIfam" id="NF001454">
    <property type="entry name" value="PRK00315.1"/>
    <property type="match status" value="1"/>
</dbReference>
<dbReference type="InterPro" id="IPR003820">
    <property type="entry name" value="KdpC"/>
</dbReference>
<evidence type="ECO:0000313" key="13">
    <source>
        <dbReference type="EMBL" id="AUG30924.1"/>
    </source>
</evidence>
<dbReference type="PANTHER" id="PTHR30042">
    <property type="entry name" value="POTASSIUM-TRANSPORTING ATPASE C CHAIN"/>
    <property type="match status" value="1"/>
</dbReference>
<comment type="function">
    <text evidence="11">Part of the high-affinity ATP-driven potassium transport (or Kdp) system, which catalyzes the hydrolysis of ATP coupled with the electrogenic transport of potassium into the cytoplasm. This subunit acts as a catalytic chaperone that increases the ATP-binding affinity of the ATP-hydrolyzing subunit KdpB by the formation of a transient KdpB/KdpC/ATP ternary complex.</text>
</comment>
<feature type="transmembrane region" description="Helical" evidence="11">
    <location>
        <begin position="21"/>
        <end position="44"/>
    </location>
</feature>
<dbReference type="EMBL" id="CP025299">
    <property type="protein sequence ID" value="AUG30924.1"/>
    <property type="molecule type" value="Genomic_DNA"/>
</dbReference>
<evidence type="ECO:0000256" key="1">
    <source>
        <dbReference type="ARBA" id="ARBA00022448"/>
    </source>
</evidence>
<dbReference type="NCBIfam" id="TIGR00681">
    <property type="entry name" value="kdpC"/>
    <property type="match status" value="1"/>
</dbReference>
<proteinExistence type="inferred from homology"/>
<evidence type="ECO:0000256" key="3">
    <source>
        <dbReference type="ARBA" id="ARBA00022538"/>
    </source>
</evidence>
<comment type="subcellular location">
    <subcellularLocation>
        <location evidence="11">Cell membrane</location>
        <topology evidence="11">Single-pass membrane protein</topology>
    </subcellularLocation>
</comment>
<keyword evidence="8 11" id="KW-1133">Transmembrane helix</keyword>
<evidence type="ECO:0000256" key="7">
    <source>
        <dbReference type="ARBA" id="ARBA00022958"/>
    </source>
</evidence>
<evidence type="ECO:0000256" key="8">
    <source>
        <dbReference type="ARBA" id="ARBA00022989"/>
    </source>
</evidence>
<dbReference type="PIRSF" id="PIRSF001296">
    <property type="entry name" value="K_ATPase_KdpC"/>
    <property type="match status" value="1"/>
</dbReference>
<evidence type="ECO:0000256" key="6">
    <source>
        <dbReference type="ARBA" id="ARBA00022840"/>
    </source>
</evidence>
<name>A0A2K9DYI0_9MICO</name>
<evidence type="ECO:0000256" key="9">
    <source>
        <dbReference type="ARBA" id="ARBA00023065"/>
    </source>
</evidence>
<evidence type="ECO:0000256" key="2">
    <source>
        <dbReference type="ARBA" id="ARBA00022475"/>
    </source>
</evidence>
<dbReference type="GO" id="GO:0005524">
    <property type="term" value="F:ATP binding"/>
    <property type="evidence" value="ECO:0007669"/>
    <property type="project" value="UniProtKB-UniRule"/>
</dbReference>
<dbReference type="HAMAP" id="MF_00276">
    <property type="entry name" value="KdpC"/>
    <property type="match status" value="1"/>
</dbReference>
<protein>
    <recommendedName>
        <fullName evidence="11">Potassium-transporting ATPase KdpC subunit</fullName>
    </recommendedName>
    <alternativeName>
        <fullName evidence="11">ATP phosphohydrolase [potassium-transporting] C chain</fullName>
    </alternativeName>
    <alternativeName>
        <fullName evidence="11">Potassium-binding and translocating subunit C</fullName>
    </alternativeName>
    <alternativeName>
        <fullName evidence="11">Potassium-translocating ATPase C chain</fullName>
    </alternativeName>
</protein>